<evidence type="ECO:0000313" key="6">
    <source>
        <dbReference type="EMBL" id="MBC2906370.1"/>
    </source>
</evidence>
<feature type="chain" id="PRO_5031530379" evidence="5">
    <location>
        <begin position="29"/>
        <end position="495"/>
    </location>
</feature>
<dbReference type="PANTHER" id="PTHR23221:SF7">
    <property type="entry name" value="PHOSPHATIDYLINOSITOL-GLYCAN-SPECIFIC PHOSPHOLIPASE D"/>
    <property type="match status" value="1"/>
</dbReference>
<dbReference type="PRINTS" id="PR01185">
    <property type="entry name" value="INTEGRINA"/>
</dbReference>
<dbReference type="PROSITE" id="PS51470">
    <property type="entry name" value="FG_GAP"/>
    <property type="match status" value="2"/>
</dbReference>
<keyword evidence="4" id="KW-0325">Glycoprotein</keyword>
<accession>A0A7X1MF39</accession>
<evidence type="ECO:0000256" key="4">
    <source>
        <dbReference type="ARBA" id="ARBA00023180"/>
    </source>
</evidence>
<dbReference type="InterPro" id="IPR000413">
    <property type="entry name" value="Integrin_alpha"/>
</dbReference>
<dbReference type="InterPro" id="IPR013519">
    <property type="entry name" value="Int_alpha_beta-p"/>
</dbReference>
<gene>
    <name evidence="6" type="ORF">H4N64_33505</name>
</gene>
<evidence type="ECO:0000256" key="3">
    <source>
        <dbReference type="ARBA" id="ARBA00022801"/>
    </source>
</evidence>
<keyword evidence="1 5" id="KW-0732">Signal</keyword>
<dbReference type="InterPro" id="IPR028994">
    <property type="entry name" value="Integrin_alpha_N"/>
</dbReference>
<dbReference type="Pfam" id="PF01839">
    <property type="entry name" value="FG-GAP"/>
    <property type="match status" value="5"/>
</dbReference>
<evidence type="ECO:0000256" key="2">
    <source>
        <dbReference type="ARBA" id="ARBA00022737"/>
    </source>
</evidence>
<evidence type="ECO:0000313" key="7">
    <source>
        <dbReference type="Proteomes" id="UP000584670"/>
    </source>
</evidence>
<protein>
    <submittedName>
        <fullName evidence="6">VCBS repeat-containing protein</fullName>
    </submittedName>
</protein>
<evidence type="ECO:0000256" key="5">
    <source>
        <dbReference type="SAM" id="SignalP"/>
    </source>
</evidence>
<dbReference type="InterPro" id="IPR013517">
    <property type="entry name" value="FG-GAP"/>
</dbReference>
<dbReference type="Gene3D" id="2.130.10.130">
    <property type="entry name" value="Integrin alpha, N-terminal"/>
    <property type="match status" value="3"/>
</dbReference>
<dbReference type="EMBL" id="JACMSF010000050">
    <property type="protein sequence ID" value="MBC2906370.1"/>
    <property type="molecule type" value="Genomic_DNA"/>
</dbReference>
<dbReference type="RefSeq" id="WP_186286293.1">
    <property type="nucleotide sequence ID" value="NZ_JACMSF010000050.1"/>
</dbReference>
<dbReference type="GO" id="GO:0007155">
    <property type="term" value="P:cell adhesion"/>
    <property type="evidence" value="ECO:0007669"/>
    <property type="project" value="InterPro"/>
</dbReference>
<sequence>MRKRTLRMTVATAVAMAASAALAPAAQADPAGGTAIGLAKADFNGDGVADTATAAPQATVSGRKGAGYVAVTYGSRTLALKEQTRRVHHQNSSGVPGSAEADDQFGSAMTAADLDGDGYTDLAVGSRGEDSGTLYGSGTLTVLWGGKGGLTGGTVVKGADGEFLGQALTAGDFDGDGHPDLATGTRVAHGPFGRTTGPARTEAMDVRVDGAEEEYWNAPTLATGDVNGDGISDVVAVVSHGEGELPYHGPRLAEYFAGSRDGLTAAQILKDPKTGLPLDGGADVAVGDLDRDGYADIVLGRSGEEDMDGTEEVTRLGGAVEIVHGTASGPDTTSPRTLFHQDSTGVPGTAEYGDDFGCAVSLGDVNGDGRLDLAIGARGEGVGTLAGAGSVTVLLGGGTGLTATGAKSFTQDTASVPGTAERSDAFGAAVHLVDTTGDGRAELFAGAPGENSWAGAVWALRGTSTQVTGTGSAYFGPSALGMTSSQGTLGASFDR</sequence>
<reference evidence="6 7" key="1">
    <citation type="submission" date="2020-08" db="EMBL/GenBank/DDBJ databases">
        <title>Streptomyces sp. PSKA01 genome sequencing and assembly.</title>
        <authorList>
            <person name="Mandal S."/>
            <person name="Maiti P.K."/>
            <person name="Das P."/>
        </authorList>
    </citation>
    <scope>NUCLEOTIDE SEQUENCE [LARGE SCALE GENOMIC DNA]</scope>
    <source>
        <strain evidence="6 7">PSKA01</strain>
    </source>
</reference>
<name>A0A7X1MF39_9ACTN</name>
<dbReference type="AlphaFoldDB" id="A0A7X1MF39"/>
<dbReference type="SUPFAM" id="SSF69318">
    <property type="entry name" value="Integrin alpha N-terminal domain"/>
    <property type="match status" value="1"/>
</dbReference>
<keyword evidence="2" id="KW-0677">Repeat</keyword>
<proteinExistence type="predicted"/>
<dbReference type="Proteomes" id="UP000584670">
    <property type="component" value="Unassembled WGS sequence"/>
</dbReference>
<dbReference type="GO" id="GO:0016787">
    <property type="term" value="F:hydrolase activity"/>
    <property type="evidence" value="ECO:0007669"/>
    <property type="project" value="UniProtKB-KW"/>
</dbReference>
<comment type="caution">
    <text evidence="6">The sequence shown here is derived from an EMBL/GenBank/DDBJ whole genome shotgun (WGS) entry which is preliminary data.</text>
</comment>
<dbReference type="PANTHER" id="PTHR23221">
    <property type="entry name" value="GLYCOSYLPHOSPHATIDYLINOSITOL PHOSPHOLIPASE D"/>
    <property type="match status" value="1"/>
</dbReference>
<dbReference type="GO" id="GO:0008305">
    <property type="term" value="C:integrin complex"/>
    <property type="evidence" value="ECO:0007669"/>
    <property type="project" value="InterPro"/>
</dbReference>
<dbReference type="SMART" id="SM00191">
    <property type="entry name" value="Int_alpha"/>
    <property type="match status" value="6"/>
</dbReference>
<evidence type="ECO:0000256" key="1">
    <source>
        <dbReference type="ARBA" id="ARBA00022729"/>
    </source>
</evidence>
<keyword evidence="3" id="KW-0378">Hydrolase</keyword>
<keyword evidence="7" id="KW-1185">Reference proteome</keyword>
<feature type="signal peptide" evidence="5">
    <location>
        <begin position="1"/>
        <end position="28"/>
    </location>
</feature>
<organism evidence="6 7">
    <name type="scientific">Streptomyces cupreus</name>
    <dbReference type="NCBI Taxonomy" id="2759956"/>
    <lineage>
        <taxon>Bacteria</taxon>
        <taxon>Bacillati</taxon>
        <taxon>Actinomycetota</taxon>
        <taxon>Actinomycetes</taxon>
        <taxon>Kitasatosporales</taxon>
        <taxon>Streptomycetaceae</taxon>
        <taxon>Streptomyces</taxon>
    </lineage>
</organism>